<dbReference type="Proteomes" id="UP001234202">
    <property type="component" value="Unassembled WGS sequence"/>
</dbReference>
<evidence type="ECO:0000313" key="2">
    <source>
        <dbReference type="Proteomes" id="UP001234202"/>
    </source>
</evidence>
<reference evidence="1" key="1">
    <citation type="submission" date="2023-04" db="EMBL/GenBank/DDBJ databases">
        <title>Draft Genome sequencing of Naganishia species isolated from polar environments using Oxford Nanopore Technology.</title>
        <authorList>
            <person name="Leo P."/>
            <person name="Venkateswaran K."/>
        </authorList>
    </citation>
    <scope>NUCLEOTIDE SEQUENCE</scope>
    <source>
        <strain evidence="1">DBVPG 5303</strain>
    </source>
</reference>
<name>A0ACC2XXC8_9TREE</name>
<protein>
    <submittedName>
        <fullName evidence="1">Uncharacterized protein</fullName>
    </submittedName>
</protein>
<gene>
    <name evidence="1" type="ORF">QFC24_000684</name>
</gene>
<dbReference type="EMBL" id="JASBWV010000001">
    <property type="protein sequence ID" value="KAJ9128391.1"/>
    <property type="molecule type" value="Genomic_DNA"/>
</dbReference>
<accession>A0ACC2XXC8</accession>
<proteinExistence type="predicted"/>
<sequence length="361" mass="39424">MVRLGGAGFGSRTQGVIDDVEEMIEEMEERARVRALAAEDGKEKAKEKAKGTEGQWFPPPILATATSPSNKRPLAAKHGRSYSNHSPTSRGSSPSSSSFVTPYTSSPPIPSSSSLAPGSPSPSPSVGIGSSNRNRQSNRYEAPARRTSPLKHGFLFSSWSDEDGEARENEEEEERGEESTKSESKTFPPPRLATAAAASMMPPLTTPALERQRPITHGGSDERARDAEEKDGREIDIDTERTPRNTSHYHHQHQPQHPQPRPAATSTTPTTTTTTTPPTFSRAWLNPTAWTAKTDDEIHESVSGWGMVRKREMTPVTERTERTEEDERERAGPSGSLGVGEGKGNGYTERDSAACESSFWR</sequence>
<comment type="caution">
    <text evidence="1">The sequence shown here is derived from an EMBL/GenBank/DDBJ whole genome shotgun (WGS) entry which is preliminary data.</text>
</comment>
<keyword evidence="2" id="KW-1185">Reference proteome</keyword>
<organism evidence="1 2">
    <name type="scientific">Naganishia onofrii</name>
    <dbReference type="NCBI Taxonomy" id="1851511"/>
    <lineage>
        <taxon>Eukaryota</taxon>
        <taxon>Fungi</taxon>
        <taxon>Dikarya</taxon>
        <taxon>Basidiomycota</taxon>
        <taxon>Agaricomycotina</taxon>
        <taxon>Tremellomycetes</taxon>
        <taxon>Filobasidiales</taxon>
        <taxon>Filobasidiaceae</taxon>
        <taxon>Naganishia</taxon>
    </lineage>
</organism>
<evidence type="ECO:0000313" key="1">
    <source>
        <dbReference type="EMBL" id="KAJ9128391.1"/>
    </source>
</evidence>